<evidence type="ECO:0000313" key="9">
    <source>
        <dbReference type="Proteomes" id="UP000240883"/>
    </source>
</evidence>
<dbReference type="Proteomes" id="UP000240883">
    <property type="component" value="Unassembled WGS sequence"/>
</dbReference>
<evidence type="ECO:0000313" key="8">
    <source>
        <dbReference type="EMBL" id="PSN73010.1"/>
    </source>
</evidence>
<dbReference type="STRING" id="1448308.A0A2T2P5R3"/>
<keyword evidence="2 6" id="KW-0479">Metal-binding</keyword>
<dbReference type="AlphaFoldDB" id="A0A2T2P5R3"/>
<dbReference type="GO" id="GO:0004497">
    <property type="term" value="F:monooxygenase activity"/>
    <property type="evidence" value="ECO:0007669"/>
    <property type="project" value="UniProtKB-KW"/>
</dbReference>
<dbReference type="Gene3D" id="1.10.630.10">
    <property type="entry name" value="Cytochrome P450"/>
    <property type="match status" value="1"/>
</dbReference>
<comment type="similarity">
    <text evidence="1 7">Belongs to the cytochrome P450 family.</text>
</comment>
<dbReference type="EMBL" id="KZ678129">
    <property type="protein sequence ID" value="PSN73010.1"/>
    <property type="molecule type" value="Genomic_DNA"/>
</dbReference>
<comment type="cofactor">
    <cofactor evidence="6">
        <name>heme</name>
        <dbReference type="ChEBI" id="CHEBI:30413"/>
    </cofactor>
</comment>
<dbReference type="PANTHER" id="PTHR46300">
    <property type="entry name" value="P450, PUTATIVE (EUROFUNG)-RELATED-RELATED"/>
    <property type="match status" value="1"/>
</dbReference>
<dbReference type="PROSITE" id="PS00086">
    <property type="entry name" value="CYTOCHROME_P450"/>
    <property type="match status" value="1"/>
</dbReference>
<sequence length="533" mass="60470">MFTYILLGFAIFYGIYRLRLVGSRPAGLPPGPPTEPIFGNLRQMPKFSQWNRFIEWGRQYGPVLSIMKGSRPYVIVNDPEAARELFVKLGQSSSGRLNSHTELAIRGGNNYPMSDGPLWRVARRQWHSMLNVASAKKYLPYQTLEATKLMCDMLESPQDFQRHVPRYSNSVSLSMTEGYRVASSDDPVVAKTLAEFDNFAVYLQAADWANFFPLLWKLPTLFSPPKKQGWNVYQSFIETNWNRFLKSKTSDLPSFYQVIGQAQQSLGISDEQALSMGESLLLAGTETTATSVRAWLAAMALFPEKQRKAQEEIDRVIGNDRLPGDGDAVNLVYVRQMVQELHRWATVAPLGITHAASKPIEWRGYTIPQGAGLIYNTMAIHFNEERYPEPQSFVPERWEGKLEMAAENSVGVSSELFTFGAGRRICPGQHLAERSIFLVISNFLWAFEISQAVDADGKKKPIRTDETKPGIARAFPEFEVSIKPRSEERARIIEETWSQMKDEFLDENEQWKTAPDGFKEIVQKAKAQSRSKN</sequence>
<dbReference type="GO" id="GO:0016705">
    <property type="term" value="F:oxidoreductase activity, acting on paired donors, with incorporation or reduction of molecular oxygen"/>
    <property type="evidence" value="ECO:0007669"/>
    <property type="project" value="InterPro"/>
</dbReference>
<evidence type="ECO:0000256" key="5">
    <source>
        <dbReference type="ARBA" id="ARBA00023033"/>
    </source>
</evidence>
<dbReference type="PANTHER" id="PTHR46300:SF2">
    <property type="entry name" value="CYTOCHROME P450 MONOOXYGENASE ALNH-RELATED"/>
    <property type="match status" value="1"/>
</dbReference>
<keyword evidence="4 6" id="KW-0408">Iron</keyword>
<accession>A0A2T2P5R3</accession>
<evidence type="ECO:0000256" key="6">
    <source>
        <dbReference type="PIRSR" id="PIRSR602401-1"/>
    </source>
</evidence>
<keyword evidence="6 7" id="KW-0349">Heme</keyword>
<dbReference type="PRINTS" id="PR00385">
    <property type="entry name" value="P450"/>
</dbReference>
<evidence type="ECO:0000256" key="1">
    <source>
        <dbReference type="ARBA" id="ARBA00010617"/>
    </source>
</evidence>
<name>A0A2T2P5R3_CORCC</name>
<evidence type="ECO:0000256" key="2">
    <source>
        <dbReference type="ARBA" id="ARBA00022723"/>
    </source>
</evidence>
<evidence type="ECO:0000256" key="3">
    <source>
        <dbReference type="ARBA" id="ARBA00023002"/>
    </source>
</evidence>
<feature type="binding site" description="axial binding residue" evidence="6">
    <location>
        <position position="426"/>
    </location>
    <ligand>
        <name>heme</name>
        <dbReference type="ChEBI" id="CHEBI:30413"/>
    </ligand>
    <ligandPart>
        <name>Fe</name>
        <dbReference type="ChEBI" id="CHEBI:18248"/>
    </ligandPart>
</feature>
<evidence type="ECO:0000256" key="4">
    <source>
        <dbReference type="ARBA" id="ARBA00023004"/>
    </source>
</evidence>
<dbReference type="GO" id="GO:0005506">
    <property type="term" value="F:iron ion binding"/>
    <property type="evidence" value="ECO:0007669"/>
    <property type="project" value="InterPro"/>
</dbReference>
<dbReference type="SUPFAM" id="SSF48264">
    <property type="entry name" value="Cytochrome P450"/>
    <property type="match status" value="1"/>
</dbReference>
<dbReference type="OrthoDB" id="3752450at2759"/>
<keyword evidence="5 7" id="KW-0503">Monooxygenase</keyword>
<reference evidence="8 9" key="1">
    <citation type="journal article" date="2018" name="Front. Microbiol.">
        <title>Genome-Wide Analysis of Corynespora cassiicola Leaf Fall Disease Putative Effectors.</title>
        <authorList>
            <person name="Lopez D."/>
            <person name="Ribeiro S."/>
            <person name="Label P."/>
            <person name="Fumanal B."/>
            <person name="Venisse J.S."/>
            <person name="Kohler A."/>
            <person name="de Oliveira R.R."/>
            <person name="Labutti K."/>
            <person name="Lipzen A."/>
            <person name="Lail K."/>
            <person name="Bauer D."/>
            <person name="Ohm R.A."/>
            <person name="Barry K.W."/>
            <person name="Spatafora J."/>
            <person name="Grigoriev I.V."/>
            <person name="Martin F.M."/>
            <person name="Pujade-Renaud V."/>
        </authorList>
    </citation>
    <scope>NUCLEOTIDE SEQUENCE [LARGE SCALE GENOMIC DNA]</scope>
    <source>
        <strain evidence="8 9">Philippines</strain>
    </source>
</reference>
<gene>
    <name evidence="8" type="ORF">BS50DRAFT_513979</name>
</gene>
<keyword evidence="3 7" id="KW-0560">Oxidoreductase</keyword>
<dbReference type="CDD" id="cd11065">
    <property type="entry name" value="CYP64-like"/>
    <property type="match status" value="1"/>
</dbReference>
<dbReference type="GO" id="GO:0020037">
    <property type="term" value="F:heme binding"/>
    <property type="evidence" value="ECO:0007669"/>
    <property type="project" value="InterPro"/>
</dbReference>
<dbReference type="Pfam" id="PF00067">
    <property type="entry name" value="p450"/>
    <property type="match status" value="1"/>
</dbReference>
<dbReference type="InterPro" id="IPR002401">
    <property type="entry name" value="Cyt_P450_E_grp-I"/>
</dbReference>
<dbReference type="InterPro" id="IPR036396">
    <property type="entry name" value="Cyt_P450_sf"/>
</dbReference>
<dbReference type="InterPro" id="IPR001128">
    <property type="entry name" value="Cyt_P450"/>
</dbReference>
<proteinExistence type="inferred from homology"/>
<dbReference type="InterPro" id="IPR050364">
    <property type="entry name" value="Cytochrome_P450_fung"/>
</dbReference>
<keyword evidence="9" id="KW-1185">Reference proteome</keyword>
<dbReference type="PRINTS" id="PR00463">
    <property type="entry name" value="EP450I"/>
</dbReference>
<evidence type="ECO:0000256" key="7">
    <source>
        <dbReference type="RuleBase" id="RU000461"/>
    </source>
</evidence>
<dbReference type="InterPro" id="IPR017972">
    <property type="entry name" value="Cyt_P450_CS"/>
</dbReference>
<organism evidence="8 9">
    <name type="scientific">Corynespora cassiicola Philippines</name>
    <dbReference type="NCBI Taxonomy" id="1448308"/>
    <lineage>
        <taxon>Eukaryota</taxon>
        <taxon>Fungi</taxon>
        <taxon>Dikarya</taxon>
        <taxon>Ascomycota</taxon>
        <taxon>Pezizomycotina</taxon>
        <taxon>Dothideomycetes</taxon>
        <taxon>Pleosporomycetidae</taxon>
        <taxon>Pleosporales</taxon>
        <taxon>Corynesporascaceae</taxon>
        <taxon>Corynespora</taxon>
    </lineage>
</organism>
<protein>
    <submittedName>
        <fullName evidence="8">Putative cytochrome P450</fullName>
    </submittedName>
</protein>